<accession>J9GAY1</accession>
<proteinExistence type="predicted"/>
<dbReference type="EMBL" id="AMCI01005226">
    <property type="protein sequence ID" value="EJW96549.1"/>
    <property type="molecule type" value="Genomic_DNA"/>
</dbReference>
<reference evidence="1" key="1">
    <citation type="journal article" date="2012" name="PLoS ONE">
        <title>Gene sets for utilization of primary and secondary nutrition supplies in the distal gut of endangered iberian lynx.</title>
        <authorList>
            <person name="Alcaide M."/>
            <person name="Messina E."/>
            <person name="Richter M."/>
            <person name="Bargiela R."/>
            <person name="Peplies J."/>
            <person name="Huws S.A."/>
            <person name="Newbold C.J."/>
            <person name="Golyshin P.N."/>
            <person name="Simon M.A."/>
            <person name="Lopez G."/>
            <person name="Yakimov M.M."/>
            <person name="Ferrer M."/>
        </authorList>
    </citation>
    <scope>NUCLEOTIDE SEQUENCE</scope>
</reference>
<gene>
    <name evidence="1" type="ORF">EVA_15344</name>
</gene>
<name>J9GAY1_9ZZZZ</name>
<evidence type="ECO:0000313" key="1">
    <source>
        <dbReference type="EMBL" id="EJW96549.1"/>
    </source>
</evidence>
<organism evidence="1">
    <name type="scientific">gut metagenome</name>
    <dbReference type="NCBI Taxonomy" id="749906"/>
    <lineage>
        <taxon>unclassified sequences</taxon>
        <taxon>metagenomes</taxon>
        <taxon>organismal metagenomes</taxon>
    </lineage>
</organism>
<sequence length="35" mass="3831">MPPPVVIRIMPSSAFIRKASSVRSLLIPPKIMSPL</sequence>
<dbReference type="AlphaFoldDB" id="J9GAY1"/>
<comment type="caution">
    <text evidence="1">The sequence shown here is derived from an EMBL/GenBank/DDBJ whole genome shotgun (WGS) entry which is preliminary data.</text>
</comment>
<protein>
    <submittedName>
        <fullName evidence="1">Uncharacterized protein</fullName>
    </submittedName>
</protein>